<feature type="region of interest" description="Disordered" evidence="1">
    <location>
        <begin position="509"/>
        <end position="650"/>
    </location>
</feature>
<dbReference type="GO" id="GO:0000124">
    <property type="term" value="C:SAGA complex"/>
    <property type="evidence" value="ECO:0000318"/>
    <property type="project" value="GO_Central"/>
</dbReference>
<dbReference type="Proteomes" id="UP000029981">
    <property type="component" value="Chromosome 7"/>
</dbReference>
<dbReference type="PANTHER" id="PTHR13526:SF8">
    <property type="entry name" value="TRANSCRIPTION FACTOR SPT20 HOMOLOG"/>
    <property type="match status" value="1"/>
</dbReference>
<feature type="region of interest" description="Disordered" evidence="1">
    <location>
        <begin position="1174"/>
        <end position="1307"/>
    </location>
</feature>
<evidence type="ECO:0000313" key="4">
    <source>
        <dbReference type="EMBL" id="KGN45467.1"/>
    </source>
</evidence>
<feature type="compositionally biased region" description="Polar residues" evidence="1">
    <location>
        <begin position="528"/>
        <end position="541"/>
    </location>
</feature>
<feature type="domain" description="PHL" evidence="3">
    <location>
        <begin position="699"/>
        <end position="853"/>
    </location>
</feature>
<feature type="compositionally biased region" description="Polar residues" evidence="1">
    <location>
        <begin position="1221"/>
        <end position="1245"/>
    </location>
</feature>
<dbReference type="InterPro" id="IPR046467">
    <property type="entry name" value="PHL_dom"/>
</dbReference>
<evidence type="ECO:0000259" key="2">
    <source>
        <dbReference type="Pfam" id="PF12090"/>
    </source>
</evidence>
<dbReference type="eggNOG" id="ENOG502QPW5">
    <property type="taxonomic scope" value="Eukaryota"/>
</dbReference>
<protein>
    <submittedName>
        <fullName evidence="4">Uncharacterized protein</fullName>
    </submittedName>
</protein>
<organism evidence="4 5">
    <name type="scientific">Cucumis sativus</name>
    <name type="common">Cucumber</name>
    <dbReference type="NCBI Taxonomy" id="3659"/>
    <lineage>
        <taxon>Eukaryota</taxon>
        <taxon>Viridiplantae</taxon>
        <taxon>Streptophyta</taxon>
        <taxon>Embryophyta</taxon>
        <taxon>Tracheophyta</taxon>
        <taxon>Spermatophyta</taxon>
        <taxon>Magnoliopsida</taxon>
        <taxon>eudicotyledons</taxon>
        <taxon>Gunneridae</taxon>
        <taxon>Pentapetalae</taxon>
        <taxon>rosids</taxon>
        <taxon>fabids</taxon>
        <taxon>Cucurbitales</taxon>
        <taxon>Cucurbitaceae</taxon>
        <taxon>Benincaseae</taxon>
        <taxon>Cucumis</taxon>
    </lineage>
</organism>
<feature type="domain" description="Spt20-like SEP" evidence="2">
    <location>
        <begin position="78"/>
        <end position="229"/>
    </location>
</feature>
<dbReference type="GO" id="GO:0003712">
    <property type="term" value="F:transcription coregulator activity"/>
    <property type="evidence" value="ECO:0000318"/>
    <property type="project" value="GO_Central"/>
</dbReference>
<proteinExistence type="predicted"/>
<feature type="compositionally biased region" description="Polar residues" evidence="1">
    <location>
        <begin position="620"/>
        <end position="630"/>
    </location>
</feature>
<dbReference type="Gramene" id="KGN45467">
    <property type="protein sequence ID" value="KGN45467"/>
    <property type="gene ID" value="Csa_7G448780"/>
</dbReference>
<dbReference type="InterPro" id="IPR021950">
    <property type="entry name" value="Spt20"/>
</dbReference>
<name>A0A0A0KAR6_CUCSA</name>
<dbReference type="STRING" id="3659.A0A0A0KAR6"/>
<dbReference type="GO" id="GO:0048510">
    <property type="term" value="P:regulation of timing of transition from vegetative to reproductive phase"/>
    <property type="evidence" value="ECO:0007669"/>
    <property type="project" value="EnsemblPlants"/>
</dbReference>
<dbReference type="Pfam" id="PF12090">
    <property type="entry name" value="Spt20_SEP"/>
    <property type="match status" value="1"/>
</dbReference>
<dbReference type="GO" id="GO:0016604">
    <property type="term" value="C:nuclear body"/>
    <property type="evidence" value="ECO:0007669"/>
    <property type="project" value="EnsemblPlants"/>
</dbReference>
<gene>
    <name evidence="4" type="ORF">Csa_7G448780</name>
</gene>
<feature type="region of interest" description="Disordered" evidence="1">
    <location>
        <begin position="886"/>
        <end position="905"/>
    </location>
</feature>
<keyword evidence="5" id="KW-1185">Reference proteome</keyword>
<feature type="compositionally biased region" description="Basic and acidic residues" evidence="1">
    <location>
        <begin position="543"/>
        <end position="555"/>
    </location>
</feature>
<sequence length="1344" mass="145640">MGVSFKISQKGKRFHPKPFITQSGSTVLDDDDSKDGSRVVLKSESSLARKLEGEENERNGEVNGVTGSSLGRLIPENGVSFTLNLFQDGYSIGKPSEIEPTHLSTLQDNSKLLPYDRKSENLFSAIECGRLPGDILDDIPCKYFDGTIVCEVRDFRGRPPGQGPGAQSTDGLPIVNKIHLRMSLENVVKDIPLISDNSWTYGDLMEVESRILKALQPQLNLNPAPTFDRLCNSPVPMKLNFSQYSERRKRLRQLSEVSISSNSRYGKKICLDRVPENFNTRLGDSGAVSGNLNAHDNVAGQNMILNEMMASRPKNFTSDSTLPAQSAVSVSQSRYSMGSGTPRGMLDQAAGSVLNPSGVSPSGQDMISYVDNLNPNVSLHAKRETQDGQMSPLSSFNKRPRASLMGIDGIQQHPLASMESPQGSDMNWKSMLQQQAIARGMQYSNPGVQKFSPQMFEGVLNQDSVQIPFATGQSAMRYGAKEEQFDSEKMDGSDPSRNKTDMQMMETENHLDPQHQRVQQRPPPQAFIRSNLSQPPWNNFGQHVEKEARKEDQLSKRKSVQSPHVSAGAMAQPSLSKSGEFSSGGSGGPHYGVPGNISALASAQKDKPGINPVSHVGGTPSLTSSANDSMQRQHQAQAAAKRRSNSLPKTPAISAVGSPASVGNMSVPLNANSPSVGTPPFADQSMIERFSKIEMVTSRHKLNLKKSNTNDYPIRKSSTYSAHNVATLLATSSINDGLKDDAGLRKMSKSLIGGSLNACKRRVLTFMLQDRTPPGMDSYVTRLRSRVILSEKPNDGTVAITYEDIDDSVFLAIEDCLPTLPNTLLADLLAGQLSSLMVHEGYDLIEDIIQLRPTRINPSANNQTNAAGHPHINPAAEMQTYGEAFPSQTSNEVPKPSGSGNASLLNASHNLLGNARMLPPGNPQAMQMSQGILAGVSLPARPQQVEAQASMQQQQQQQQPQPSQLQNQQSLTQPQHQQFQRQVMLGPNPLSHLNAIGQNPNVQLGTNMVNKSSIPLHLLQQQQQQQQSQMQRKMMIGTVGMGNMNNNMLGNLGSSIGVGATRGIGGTGLQAPMGSIPAMGNAGQNPMNLTQASSFNNALNQQFRAGTLTPAQAQAYKFRMAQNRGMLGAASQSAITGIPGARQMHPSSGGLSMLGQTLNRASLTPMQRAVVSMGPPKLVTGMNPYMNQQQQQQLQQQIQQQQQQQKQPPQQQQLQPQQLQHPETTTPLQAVVSPQQVGSPSTMGVQQLNQQQQQQQTASPQQMNQRTPMSPQQMSSGTIHALSAGNPEVCPASPQLSSQTLGSVSSIANSPMDMQGVNKSNSECVTVELPDHWYVVEFSPVLSL</sequence>
<reference evidence="4 5" key="1">
    <citation type="journal article" date="2009" name="Nat. Genet.">
        <title>The genome of the cucumber, Cucumis sativus L.</title>
        <authorList>
            <person name="Huang S."/>
            <person name="Li R."/>
            <person name="Zhang Z."/>
            <person name="Li L."/>
            <person name="Gu X."/>
            <person name="Fan W."/>
            <person name="Lucas W.J."/>
            <person name="Wang X."/>
            <person name="Xie B."/>
            <person name="Ni P."/>
            <person name="Ren Y."/>
            <person name="Zhu H."/>
            <person name="Li J."/>
            <person name="Lin K."/>
            <person name="Jin W."/>
            <person name="Fei Z."/>
            <person name="Li G."/>
            <person name="Staub J."/>
            <person name="Kilian A."/>
            <person name="van der Vossen E.A."/>
            <person name="Wu Y."/>
            <person name="Guo J."/>
            <person name="He J."/>
            <person name="Jia Z."/>
            <person name="Ren Y."/>
            <person name="Tian G."/>
            <person name="Lu Y."/>
            <person name="Ruan J."/>
            <person name="Qian W."/>
            <person name="Wang M."/>
            <person name="Huang Q."/>
            <person name="Li B."/>
            <person name="Xuan Z."/>
            <person name="Cao J."/>
            <person name="Asan"/>
            <person name="Wu Z."/>
            <person name="Zhang J."/>
            <person name="Cai Q."/>
            <person name="Bai Y."/>
            <person name="Zhao B."/>
            <person name="Han Y."/>
            <person name="Li Y."/>
            <person name="Li X."/>
            <person name="Wang S."/>
            <person name="Shi Q."/>
            <person name="Liu S."/>
            <person name="Cho W.K."/>
            <person name="Kim J.Y."/>
            <person name="Xu Y."/>
            <person name="Heller-Uszynska K."/>
            <person name="Miao H."/>
            <person name="Cheng Z."/>
            <person name="Zhang S."/>
            <person name="Wu J."/>
            <person name="Yang Y."/>
            <person name="Kang H."/>
            <person name="Li M."/>
            <person name="Liang H."/>
            <person name="Ren X."/>
            <person name="Shi Z."/>
            <person name="Wen M."/>
            <person name="Jian M."/>
            <person name="Yang H."/>
            <person name="Zhang G."/>
            <person name="Yang Z."/>
            <person name="Chen R."/>
            <person name="Liu S."/>
            <person name="Li J."/>
            <person name="Ma L."/>
            <person name="Liu H."/>
            <person name="Zhou Y."/>
            <person name="Zhao J."/>
            <person name="Fang X."/>
            <person name="Li G."/>
            <person name="Fang L."/>
            <person name="Li Y."/>
            <person name="Liu D."/>
            <person name="Zheng H."/>
            <person name="Zhang Y."/>
            <person name="Qin N."/>
            <person name="Li Z."/>
            <person name="Yang G."/>
            <person name="Yang S."/>
            <person name="Bolund L."/>
            <person name="Kristiansen K."/>
            <person name="Zheng H."/>
            <person name="Li S."/>
            <person name="Zhang X."/>
            <person name="Yang H."/>
            <person name="Wang J."/>
            <person name="Sun R."/>
            <person name="Zhang B."/>
            <person name="Jiang S."/>
            <person name="Wang J."/>
            <person name="Du Y."/>
            <person name="Li S."/>
        </authorList>
    </citation>
    <scope>NUCLEOTIDE SEQUENCE [LARGE SCALE GENOMIC DNA]</scope>
    <source>
        <strain evidence="5">cv. 9930</strain>
    </source>
</reference>
<dbReference type="GO" id="GO:0007623">
    <property type="term" value="P:circadian rhythm"/>
    <property type="evidence" value="ECO:0007669"/>
    <property type="project" value="EnsemblPlants"/>
</dbReference>
<dbReference type="PANTHER" id="PTHR13526">
    <property type="entry name" value="TRANSCRIPTION FACTOR SPT20 HOMOLOG"/>
    <property type="match status" value="1"/>
</dbReference>
<feature type="region of interest" description="Disordered" evidence="1">
    <location>
        <begin position="1"/>
        <end position="41"/>
    </location>
</feature>
<reference evidence="4 5" key="3">
    <citation type="journal article" date="2010" name="BMC Genomics">
        <title>Transcriptome sequencing and comparative analysis of cucumber flowers with different sex types.</title>
        <authorList>
            <person name="Guo S."/>
            <person name="Zheng Y."/>
            <person name="Joung J.G."/>
            <person name="Liu S."/>
            <person name="Zhang Z."/>
            <person name="Crasta O.R."/>
            <person name="Sobral B.W."/>
            <person name="Xu Y."/>
            <person name="Huang S."/>
            <person name="Fei Z."/>
        </authorList>
    </citation>
    <scope>NUCLEOTIDE SEQUENCE [LARGE SCALE GENOMIC DNA]</scope>
    <source>
        <strain evidence="5">cv. 9930</strain>
    </source>
</reference>
<dbReference type="Pfam" id="PF20474">
    <property type="entry name" value="PHL"/>
    <property type="match status" value="1"/>
</dbReference>
<evidence type="ECO:0000256" key="1">
    <source>
        <dbReference type="SAM" id="MobiDB-lite"/>
    </source>
</evidence>
<dbReference type="OMA" id="VEMQQYA"/>
<evidence type="ECO:0000259" key="3">
    <source>
        <dbReference type="Pfam" id="PF20474"/>
    </source>
</evidence>
<accession>A0A0A0KAR6</accession>
<evidence type="ECO:0000313" key="5">
    <source>
        <dbReference type="Proteomes" id="UP000029981"/>
    </source>
</evidence>
<reference evidence="4 5" key="4">
    <citation type="journal article" date="2011" name="BMC Genomics">
        <title>RNA-Seq improves annotation of protein-coding genes in the cucumber genome.</title>
        <authorList>
            <person name="Li Z."/>
            <person name="Zhang Z."/>
            <person name="Yan P."/>
            <person name="Huang S."/>
            <person name="Fei Z."/>
            <person name="Lin K."/>
        </authorList>
    </citation>
    <scope>NUCLEOTIDE SEQUENCE [LARGE SCALE GENOMIC DNA]</scope>
    <source>
        <strain evidence="5">cv. 9930</strain>
    </source>
</reference>
<feature type="compositionally biased region" description="Low complexity" evidence="1">
    <location>
        <begin position="1188"/>
        <end position="1220"/>
    </location>
</feature>
<reference evidence="4 5" key="2">
    <citation type="journal article" date="2009" name="PLoS ONE">
        <title>An integrated genetic and cytogenetic map of the cucumber genome.</title>
        <authorList>
            <person name="Ren Y."/>
            <person name="Zhang Z."/>
            <person name="Liu J."/>
            <person name="Staub J.E."/>
            <person name="Han Y."/>
            <person name="Cheng Z."/>
            <person name="Li X."/>
            <person name="Lu J."/>
            <person name="Miao H."/>
            <person name="Kang H."/>
            <person name="Xie B."/>
            <person name="Gu X."/>
            <person name="Wang X."/>
            <person name="Du Y."/>
            <person name="Jin W."/>
            <person name="Huang S."/>
        </authorList>
    </citation>
    <scope>NUCLEOTIDE SEQUENCE [LARGE SCALE GENOMIC DNA]</scope>
    <source>
        <strain evidence="5">cv. 9930</strain>
    </source>
</reference>
<dbReference type="GO" id="GO:0006357">
    <property type="term" value="P:regulation of transcription by RNA polymerase II"/>
    <property type="evidence" value="ECO:0000318"/>
    <property type="project" value="GO_Central"/>
</dbReference>
<feature type="region of interest" description="Disordered" evidence="1">
    <location>
        <begin position="943"/>
        <end position="979"/>
    </location>
</feature>
<dbReference type="InterPro" id="IPR046468">
    <property type="entry name" value="Spt20-like_SEP"/>
</dbReference>
<dbReference type="EMBL" id="CM002928">
    <property type="protein sequence ID" value="KGN45467.1"/>
    <property type="molecule type" value="Genomic_DNA"/>
</dbReference>
<dbReference type="GO" id="GO:0005737">
    <property type="term" value="C:cytoplasm"/>
    <property type="evidence" value="ECO:0007669"/>
    <property type="project" value="EnsemblPlants"/>
</dbReference>
<feature type="compositionally biased region" description="Low complexity" evidence="1">
    <location>
        <begin position="1246"/>
        <end position="1265"/>
    </location>
</feature>
<feature type="compositionally biased region" description="Polar residues" evidence="1">
    <location>
        <begin position="1294"/>
        <end position="1307"/>
    </location>
</feature>
<dbReference type="GO" id="GO:0048574">
    <property type="term" value="P:long-day photoperiodism, flowering"/>
    <property type="evidence" value="ECO:0007669"/>
    <property type="project" value="EnsemblPlants"/>
</dbReference>
<feature type="compositionally biased region" description="Polar residues" evidence="1">
    <location>
        <begin position="1266"/>
        <end position="1278"/>
    </location>
</feature>